<dbReference type="EMBL" id="QXFT01000386">
    <property type="protein sequence ID" value="KAE9345400.1"/>
    <property type="molecule type" value="Genomic_DNA"/>
</dbReference>
<protein>
    <submittedName>
        <fullName evidence="1">Uncharacterized protein</fullName>
    </submittedName>
</protein>
<dbReference type="OrthoDB" id="125914at2759"/>
<dbReference type="EMBL" id="QXFU01000729">
    <property type="protein sequence ID" value="KAE9022722.1"/>
    <property type="molecule type" value="Genomic_DNA"/>
</dbReference>
<comment type="caution">
    <text evidence="1">The sequence shown here is derived from an EMBL/GenBank/DDBJ whole genome shotgun (WGS) entry which is preliminary data.</text>
</comment>
<dbReference type="Proteomes" id="UP000429607">
    <property type="component" value="Unassembled WGS sequence"/>
</dbReference>
<evidence type="ECO:0000313" key="6">
    <source>
        <dbReference type="Proteomes" id="UP000435112"/>
    </source>
</evidence>
<evidence type="ECO:0000313" key="3">
    <source>
        <dbReference type="EMBL" id="KAE9345400.1"/>
    </source>
</evidence>
<dbReference type="Proteomes" id="UP000435112">
    <property type="component" value="Unassembled WGS sequence"/>
</dbReference>
<dbReference type="Proteomes" id="UP000434957">
    <property type="component" value="Unassembled WGS sequence"/>
</dbReference>
<accession>A0A6A3LU24</accession>
<evidence type="ECO:0000313" key="5">
    <source>
        <dbReference type="Proteomes" id="UP000434957"/>
    </source>
</evidence>
<sequence>MMLRPRPGTTAARIVQLQDQPKQVHSTNVERPIKDVCNVATRTTELADVGTQTDIEQEIEEMTVLKASVPESIEANSSEEEQSCSEPEVRGCQDQEAGEMDIQSCAWPATPIRRLQEEYIRCMGVTQKDLDLEPTVYIQEGSELLSQLRDELAILPELKDLSLNVISPKLMFEFLAGLPLQKKRSCGPF</sequence>
<proteinExistence type="predicted"/>
<reference evidence="4 6" key="1">
    <citation type="submission" date="2018-09" db="EMBL/GenBank/DDBJ databases">
        <title>Genomic investigation of the strawberry pathogen Phytophthora fragariae indicates pathogenicity is determined by transcriptional variation in three key races.</title>
        <authorList>
            <person name="Adams T.M."/>
            <person name="Armitage A.D."/>
            <person name="Sobczyk M.K."/>
            <person name="Bates H.J."/>
            <person name="Dunwell J.M."/>
            <person name="Nellist C.F."/>
            <person name="Harrison R.J."/>
        </authorList>
    </citation>
    <scope>NUCLEOTIDE SEQUENCE [LARGE SCALE GENOMIC DNA]</scope>
    <source>
        <strain evidence="2 4">SCRP249</strain>
        <strain evidence="1 6">SCRP324</strain>
        <strain evidence="3 5">SCRP333</strain>
    </source>
</reference>
<dbReference type="AlphaFoldDB" id="A0A6A3LU24"/>
<evidence type="ECO:0000313" key="4">
    <source>
        <dbReference type="Proteomes" id="UP000429607"/>
    </source>
</evidence>
<name>A0A6A3LU24_9STRA</name>
<keyword evidence="5" id="KW-1185">Reference proteome</keyword>
<evidence type="ECO:0000313" key="1">
    <source>
        <dbReference type="EMBL" id="KAE9022722.1"/>
    </source>
</evidence>
<gene>
    <name evidence="2" type="ORF">PR001_g7342</name>
    <name evidence="1" type="ORF">PR002_g11904</name>
    <name evidence="3" type="ORF">PR003_g7957</name>
</gene>
<dbReference type="EMBL" id="QXFV01000364">
    <property type="protein sequence ID" value="KAE9039832.1"/>
    <property type="molecule type" value="Genomic_DNA"/>
</dbReference>
<organism evidence="1 6">
    <name type="scientific">Phytophthora rubi</name>
    <dbReference type="NCBI Taxonomy" id="129364"/>
    <lineage>
        <taxon>Eukaryota</taxon>
        <taxon>Sar</taxon>
        <taxon>Stramenopiles</taxon>
        <taxon>Oomycota</taxon>
        <taxon>Peronosporomycetes</taxon>
        <taxon>Peronosporales</taxon>
        <taxon>Peronosporaceae</taxon>
        <taxon>Phytophthora</taxon>
    </lineage>
</organism>
<evidence type="ECO:0000313" key="2">
    <source>
        <dbReference type="EMBL" id="KAE9039832.1"/>
    </source>
</evidence>